<name>A0ABM5P294_9MOLU</name>
<feature type="region of interest" description="Disordered" evidence="1">
    <location>
        <begin position="1"/>
        <end position="133"/>
    </location>
</feature>
<feature type="compositionally biased region" description="Polar residues" evidence="1">
    <location>
        <begin position="71"/>
        <end position="87"/>
    </location>
</feature>
<feature type="compositionally biased region" description="Polar residues" evidence="1">
    <location>
        <begin position="97"/>
        <end position="110"/>
    </location>
</feature>
<keyword evidence="3" id="KW-1185">Reference proteome</keyword>
<gene>
    <name evidence="2" type="ORF">OVS_04010</name>
</gene>
<accession>A0ABM5P294</accession>
<sequence>MQGQNLKVEYKEDLGTQDPEIDGDSGGDRVEEGVLGAKEVTPPQSEQGEKLNDQITSTSSEKSEGNDVDETSQQILGQSSTDFAGSSSKREEPRLTQPASGPVTSDSTKQNIKHENEGEEYLKEKQESVPKLTKEATQLNAKEIQSKNWFSIDSKVYESLDENEWTISECETNQQDNVFSLKCPWNYSTEKTHINFSFSPDSVPELKEKDWTKLQELSITPPNLEQGITLELLFNDDLEHLIEIPLNKLNSKAT</sequence>
<evidence type="ECO:0000313" key="3">
    <source>
        <dbReference type="Proteomes" id="UP000018745"/>
    </source>
</evidence>
<evidence type="ECO:0000256" key="1">
    <source>
        <dbReference type="SAM" id="MobiDB-lite"/>
    </source>
</evidence>
<proteinExistence type="predicted"/>
<reference evidence="2 3" key="1">
    <citation type="journal article" date="2014" name="Genome Announc.">
        <title>Complete Genome Sequence of Mycoplasma ovis Strain Michigan, a Hemoplasma of Sheep with Two Distinct 16S rRNA Genes.</title>
        <authorList>
            <person name="Deshuillers P.L."/>
            <person name="Santos A.P."/>
            <person name="do Nascimento N.C."/>
            <person name="Hampel J.A."/>
            <person name="Bergin I.L."/>
            <person name="Dyson M.C."/>
            <person name="Messick J.B."/>
        </authorList>
    </citation>
    <scope>NUCLEOTIDE SEQUENCE [LARGE SCALE GENOMIC DNA]</scope>
    <source>
        <strain evidence="2 3">Michigan</strain>
    </source>
</reference>
<protein>
    <submittedName>
        <fullName evidence="2">Uncharacterized protein</fullName>
    </submittedName>
</protein>
<dbReference type="Proteomes" id="UP000018745">
    <property type="component" value="Chromosome"/>
</dbReference>
<evidence type="ECO:0000313" key="2">
    <source>
        <dbReference type="EMBL" id="AHC40533.1"/>
    </source>
</evidence>
<feature type="compositionally biased region" description="Basic and acidic residues" evidence="1">
    <location>
        <begin position="112"/>
        <end position="133"/>
    </location>
</feature>
<dbReference type="RefSeq" id="WP_024071559.1">
    <property type="nucleotide sequence ID" value="NC_023062.1"/>
</dbReference>
<dbReference type="EMBL" id="CP006935">
    <property type="protein sequence ID" value="AHC40533.1"/>
    <property type="molecule type" value="Genomic_DNA"/>
</dbReference>
<organism evidence="2 3">
    <name type="scientific">Mycoplasma ovis str. Michigan</name>
    <dbReference type="NCBI Taxonomy" id="1415773"/>
    <lineage>
        <taxon>Bacteria</taxon>
        <taxon>Bacillati</taxon>
        <taxon>Mycoplasmatota</taxon>
        <taxon>Mollicutes</taxon>
        <taxon>Mycoplasmataceae</taxon>
        <taxon>Mycoplasma</taxon>
    </lineage>
</organism>